<feature type="transmembrane region" description="Helical" evidence="4">
    <location>
        <begin position="9"/>
        <end position="30"/>
    </location>
</feature>
<dbReference type="PANTHER" id="PTHR43163">
    <property type="entry name" value="DIPEPTIDE TRANSPORT SYSTEM PERMEASE PROTEIN DPPB-RELATED"/>
    <property type="match status" value="1"/>
</dbReference>
<gene>
    <name evidence="6" type="ORF">N8A98_03185</name>
</gene>
<dbReference type="RefSeq" id="WP_262169109.1">
    <property type="nucleotide sequence ID" value="NZ_CP104965.1"/>
</dbReference>
<dbReference type="PANTHER" id="PTHR43163:SF6">
    <property type="entry name" value="DIPEPTIDE TRANSPORT SYSTEM PERMEASE PROTEIN DPPB-RELATED"/>
    <property type="match status" value="1"/>
</dbReference>
<dbReference type="InterPro" id="IPR045621">
    <property type="entry name" value="BPD_transp_1_N"/>
</dbReference>
<feature type="domain" description="ABC transporter type 1 GsiC-like N-terminal" evidence="5">
    <location>
        <begin position="1"/>
        <end position="79"/>
    </location>
</feature>
<reference evidence="6 7" key="1">
    <citation type="submission" date="2022-09" db="EMBL/GenBank/DDBJ databases">
        <title>Interaction between co-microsymbionts with complementary sets of symbiotic genes in legume-rhizobium systems.</title>
        <authorList>
            <person name="Safronova V."/>
            <person name="Sazanova A."/>
            <person name="Afonin A."/>
            <person name="Chirak E."/>
        </authorList>
    </citation>
    <scope>NUCLEOTIDE SEQUENCE [LARGE SCALE GENOMIC DNA]</scope>
    <source>
        <strain evidence="6 7">A18/4-1</strain>
    </source>
</reference>
<keyword evidence="4" id="KW-0472">Membrane</keyword>
<evidence type="ECO:0000256" key="2">
    <source>
        <dbReference type="ARBA" id="ARBA00022448"/>
    </source>
</evidence>
<keyword evidence="4" id="KW-0812">Transmembrane</keyword>
<keyword evidence="4" id="KW-1133">Transmembrane helix</keyword>
<dbReference type="Pfam" id="PF19300">
    <property type="entry name" value="BPD_transp_1_N"/>
    <property type="match status" value="1"/>
</dbReference>
<keyword evidence="3" id="KW-1003">Cell membrane</keyword>
<accession>A0ABY6CDA4</accession>
<comment type="subcellular location">
    <subcellularLocation>
        <location evidence="1">Cell membrane</location>
        <topology evidence="1">Multi-pass membrane protein</topology>
    </subcellularLocation>
</comment>
<sequence>MIAYIVRRLLLLIPMAIGLVVVTFGLLLLIPGDPAAVLLGQDATPEAILNLRNALGLNDPWYIRLWDYFAALLHGDIVPEGRRLSPSLNPGATAQVGSTSGVASCPKNGRRVAWDERAGGQIFTDGHEMSGNAGSCALGDHVEPITTSSILRGYGSLLSRPSASVSAVLSAMR</sequence>
<evidence type="ECO:0000256" key="4">
    <source>
        <dbReference type="SAM" id="Phobius"/>
    </source>
</evidence>
<evidence type="ECO:0000259" key="5">
    <source>
        <dbReference type="Pfam" id="PF19300"/>
    </source>
</evidence>
<organism evidence="6 7">
    <name type="scientific">Devosia neptuniae</name>
    <dbReference type="NCBI Taxonomy" id="191302"/>
    <lineage>
        <taxon>Bacteria</taxon>
        <taxon>Pseudomonadati</taxon>
        <taxon>Pseudomonadota</taxon>
        <taxon>Alphaproteobacteria</taxon>
        <taxon>Hyphomicrobiales</taxon>
        <taxon>Devosiaceae</taxon>
        <taxon>Devosia</taxon>
    </lineage>
</organism>
<keyword evidence="2" id="KW-0813">Transport</keyword>
<evidence type="ECO:0000313" key="6">
    <source>
        <dbReference type="EMBL" id="UXN70216.1"/>
    </source>
</evidence>
<evidence type="ECO:0000313" key="7">
    <source>
        <dbReference type="Proteomes" id="UP001061862"/>
    </source>
</evidence>
<keyword evidence="7" id="KW-1185">Reference proteome</keyword>
<evidence type="ECO:0000256" key="3">
    <source>
        <dbReference type="ARBA" id="ARBA00022475"/>
    </source>
</evidence>
<dbReference type="EMBL" id="CP104965">
    <property type="protein sequence ID" value="UXN70216.1"/>
    <property type="molecule type" value="Genomic_DNA"/>
</dbReference>
<name>A0ABY6CDA4_9HYPH</name>
<protein>
    <recommendedName>
        <fullName evidence="5">ABC transporter type 1 GsiC-like N-terminal domain-containing protein</fullName>
    </recommendedName>
</protein>
<proteinExistence type="predicted"/>
<evidence type="ECO:0000256" key="1">
    <source>
        <dbReference type="ARBA" id="ARBA00004651"/>
    </source>
</evidence>
<dbReference type="Proteomes" id="UP001061862">
    <property type="component" value="Chromosome"/>
</dbReference>